<organism evidence="1 2">
    <name type="scientific">Novosphingobium flavum</name>
    <dbReference type="NCBI Taxonomy" id="1778672"/>
    <lineage>
        <taxon>Bacteria</taxon>
        <taxon>Pseudomonadati</taxon>
        <taxon>Pseudomonadota</taxon>
        <taxon>Alphaproteobacteria</taxon>
        <taxon>Sphingomonadales</taxon>
        <taxon>Sphingomonadaceae</taxon>
        <taxon>Novosphingobium</taxon>
    </lineage>
</organism>
<sequence length="74" mass="8564">MSGKNQYVVRNGDRWSVRGEGNSRLTQTFDTQREAIAFGRDIARNQESELRIQGRDVKFREAWSYGNDPYPPKG</sequence>
<dbReference type="AlphaFoldDB" id="A0A7X1KN51"/>
<dbReference type="Proteomes" id="UP000566813">
    <property type="component" value="Unassembled WGS sequence"/>
</dbReference>
<reference evidence="1 2" key="1">
    <citation type="submission" date="2020-08" db="EMBL/GenBank/DDBJ databases">
        <title>The genome sequence of type strain Novosphingobium flavum NBRC 111647.</title>
        <authorList>
            <person name="Liu Y."/>
        </authorList>
    </citation>
    <scope>NUCLEOTIDE SEQUENCE [LARGE SCALE GENOMIC DNA]</scope>
    <source>
        <strain evidence="1 2">NBRC 111647</strain>
    </source>
</reference>
<evidence type="ECO:0000313" key="1">
    <source>
        <dbReference type="EMBL" id="MBC2667331.1"/>
    </source>
</evidence>
<evidence type="ECO:0000313" key="2">
    <source>
        <dbReference type="Proteomes" id="UP000566813"/>
    </source>
</evidence>
<accession>A0A7X1KN51</accession>
<proteinExistence type="predicted"/>
<dbReference type="Pfam" id="PF09954">
    <property type="entry name" value="DUF2188"/>
    <property type="match status" value="1"/>
</dbReference>
<comment type="caution">
    <text evidence="1">The sequence shown here is derived from an EMBL/GenBank/DDBJ whole genome shotgun (WGS) entry which is preliminary data.</text>
</comment>
<dbReference type="InterPro" id="IPR018691">
    <property type="entry name" value="DUF2188"/>
</dbReference>
<keyword evidence="2" id="KW-1185">Reference proteome</keyword>
<name>A0A7X1KN51_9SPHN</name>
<dbReference type="EMBL" id="JACLAW010000017">
    <property type="protein sequence ID" value="MBC2667331.1"/>
    <property type="molecule type" value="Genomic_DNA"/>
</dbReference>
<protein>
    <submittedName>
        <fullName evidence="1">DUF2188 domain-containing protein</fullName>
    </submittedName>
</protein>
<gene>
    <name evidence="1" type="ORF">H7F51_17570</name>
</gene>
<dbReference type="RefSeq" id="WP_185665622.1">
    <property type="nucleotide sequence ID" value="NZ_JACLAW010000017.1"/>
</dbReference>